<keyword evidence="1" id="KW-0472">Membrane</keyword>
<feature type="transmembrane region" description="Helical" evidence="1">
    <location>
        <begin position="84"/>
        <end position="105"/>
    </location>
</feature>
<dbReference type="EMBL" id="MHIB01000008">
    <property type="protein sequence ID" value="OGY44979.1"/>
    <property type="molecule type" value="Genomic_DNA"/>
</dbReference>
<evidence type="ECO:0008006" key="4">
    <source>
        <dbReference type="Google" id="ProtNLM"/>
    </source>
</evidence>
<accession>A0A1G1XY31</accession>
<dbReference type="STRING" id="1797532.A2729_01805"/>
<feature type="transmembrane region" description="Helical" evidence="1">
    <location>
        <begin position="117"/>
        <end position="138"/>
    </location>
</feature>
<dbReference type="InterPro" id="IPR008910">
    <property type="entry name" value="MSC_TM_helix"/>
</dbReference>
<evidence type="ECO:0000256" key="1">
    <source>
        <dbReference type="SAM" id="Phobius"/>
    </source>
</evidence>
<feature type="transmembrane region" description="Helical" evidence="1">
    <location>
        <begin position="159"/>
        <end position="180"/>
    </location>
</feature>
<dbReference type="Proteomes" id="UP000178930">
    <property type="component" value="Unassembled WGS sequence"/>
</dbReference>
<keyword evidence="1" id="KW-0812">Transmembrane</keyword>
<feature type="transmembrane region" description="Helical" evidence="1">
    <location>
        <begin position="186"/>
        <end position="208"/>
    </location>
</feature>
<reference evidence="2 3" key="1">
    <citation type="journal article" date="2016" name="Nat. Commun.">
        <title>Thousands of microbial genomes shed light on interconnected biogeochemical processes in an aquifer system.</title>
        <authorList>
            <person name="Anantharaman K."/>
            <person name="Brown C.T."/>
            <person name="Hug L.A."/>
            <person name="Sharon I."/>
            <person name="Castelle C.J."/>
            <person name="Probst A.J."/>
            <person name="Thomas B.C."/>
            <person name="Singh A."/>
            <person name="Wilkins M.J."/>
            <person name="Karaoz U."/>
            <person name="Brodie E.L."/>
            <person name="Williams K.H."/>
            <person name="Hubbard S.S."/>
            <person name="Banfield J.F."/>
        </authorList>
    </citation>
    <scope>NUCLEOTIDE SEQUENCE [LARGE SCALE GENOMIC DNA]</scope>
</reference>
<organism evidence="2 3">
    <name type="scientific">Candidatus Buchananbacteria bacterium RIFCSPHIGHO2_01_FULL_39_14</name>
    <dbReference type="NCBI Taxonomy" id="1797532"/>
    <lineage>
        <taxon>Bacteria</taxon>
        <taxon>Candidatus Buchananiibacteriota</taxon>
    </lineage>
</organism>
<feature type="transmembrane region" description="Helical" evidence="1">
    <location>
        <begin position="29"/>
        <end position="51"/>
    </location>
</feature>
<evidence type="ECO:0000313" key="3">
    <source>
        <dbReference type="Proteomes" id="UP000178930"/>
    </source>
</evidence>
<dbReference type="AlphaFoldDB" id="A0A1G1XY31"/>
<dbReference type="Pfam" id="PF05552">
    <property type="entry name" value="MS_channel_1st_1"/>
    <property type="match status" value="2"/>
</dbReference>
<dbReference type="Gene3D" id="1.10.287.1260">
    <property type="match status" value="1"/>
</dbReference>
<protein>
    <recommendedName>
        <fullName evidence="4">Small-conductance mechanosensitive ion channel</fullName>
    </recommendedName>
</protein>
<evidence type="ECO:0000313" key="2">
    <source>
        <dbReference type="EMBL" id="OGY44979.1"/>
    </source>
</evidence>
<proteinExistence type="predicted"/>
<sequence>MTNLNDWGAILTATLSEIWFKVIDLVPNVLGAIIVFIIGLFIADGLGRLVAALLKKAYLDRAVETTGLKKILEKIGFKMEISKTLGLLITWFLYAVVLVGAADILGLTQISEFLMQVVLYIPSVIIAVVILIVGIIVSNFVQTLVVETAGAAKLAAVDFLANVAKWAILIFTFMAALIQLKVATELIQILFTGLVLMFALAGGIAFGLGGKERAKEMIDRILKK</sequence>
<gene>
    <name evidence="2" type="ORF">A2729_01805</name>
</gene>
<name>A0A1G1XY31_9BACT</name>
<comment type="caution">
    <text evidence="2">The sequence shown here is derived from an EMBL/GenBank/DDBJ whole genome shotgun (WGS) entry which is preliminary data.</text>
</comment>
<keyword evidence="1" id="KW-1133">Transmembrane helix</keyword>